<gene>
    <name evidence="6" type="ORF">NCTC4824_02995</name>
</gene>
<feature type="transmembrane region" description="Helical" evidence="5">
    <location>
        <begin position="64"/>
        <end position="84"/>
    </location>
</feature>
<dbReference type="Proteomes" id="UP000249134">
    <property type="component" value="Chromosome 1"/>
</dbReference>
<dbReference type="InterPro" id="IPR010899">
    <property type="entry name" value="UPF0344"/>
</dbReference>
<dbReference type="STRING" id="1348624.GCA_001591545_02043"/>
<feature type="transmembrane region" description="Helical" evidence="5">
    <location>
        <begin position="6"/>
        <end position="25"/>
    </location>
</feature>
<proteinExistence type="inferred from homology"/>
<evidence type="ECO:0000256" key="5">
    <source>
        <dbReference type="HAMAP-Rule" id="MF_01536"/>
    </source>
</evidence>
<comment type="subcellular location">
    <subcellularLocation>
        <location evidence="5">Cell membrane</location>
        <topology evidence="5">Multi-pass membrane protein</topology>
    </subcellularLocation>
</comment>
<evidence type="ECO:0000256" key="4">
    <source>
        <dbReference type="ARBA" id="ARBA00023136"/>
    </source>
</evidence>
<keyword evidence="3 5" id="KW-1133">Transmembrane helix</keyword>
<dbReference type="RefSeq" id="WP_066140569.1">
    <property type="nucleotide sequence ID" value="NZ_CBCSGM010000001.1"/>
</dbReference>
<evidence type="ECO:0000256" key="1">
    <source>
        <dbReference type="ARBA" id="ARBA00022475"/>
    </source>
</evidence>
<evidence type="ECO:0000256" key="2">
    <source>
        <dbReference type="ARBA" id="ARBA00022692"/>
    </source>
</evidence>
<dbReference type="AlphaFoldDB" id="A0A2X4Z926"/>
<dbReference type="EMBL" id="LS483476">
    <property type="protein sequence ID" value="SQI60895.1"/>
    <property type="molecule type" value="Genomic_DNA"/>
</dbReference>
<evidence type="ECO:0000313" key="7">
    <source>
        <dbReference type="Proteomes" id="UP000249134"/>
    </source>
</evidence>
<comment type="similarity">
    <text evidence="5">Belongs to the UPF0344 family.</text>
</comment>
<sequence length="122" mass="13594">MFETTHAHIATWVIGLLLFVVALFLHKSGNKKATKIVHMVLRLFYLLIIATGAILFAKHSSTDAMLYGMKFLGGLVVIAMMEMILVKVTKGKKAGVFWVIFIIALIATFLLGVKLPIGWSWF</sequence>
<dbReference type="GO" id="GO:0005886">
    <property type="term" value="C:plasma membrane"/>
    <property type="evidence" value="ECO:0007669"/>
    <property type="project" value="UniProtKB-SubCell"/>
</dbReference>
<accession>A0A2X4Z926</accession>
<protein>
    <recommendedName>
        <fullName evidence="5">UPF0344 protein NCTC4824_02995</fullName>
    </recommendedName>
</protein>
<feature type="transmembrane region" description="Helical" evidence="5">
    <location>
        <begin position="96"/>
        <end position="117"/>
    </location>
</feature>
<keyword evidence="4 5" id="KW-0472">Membrane</keyword>
<keyword evidence="1 5" id="KW-1003">Cell membrane</keyword>
<dbReference type="HAMAP" id="MF_01536">
    <property type="entry name" value="UPF0344"/>
    <property type="match status" value="1"/>
</dbReference>
<organism evidence="6 7">
    <name type="scientific">Lederbergia lenta</name>
    <name type="common">Bacillus lentus</name>
    <dbReference type="NCBI Taxonomy" id="1467"/>
    <lineage>
        <taxon>Bacteria</taxon>
        <taxon>Bacillati</taxon>
        <taxon>Bacillota</taxon>
        <taxon>Bacilli</taxon>
        <taxon>Bacillales</taxon>
        <taxon>Bacillaceae</taxon>
        <taxon>Lederbergia</taxon>
    </lineage>
</organism>
<dbReference type="Pfam" id="PF07457">
    <property type="entry name" value="DUF1516"/>
    <property type="match status" value="1"/>
</dbReference>
<evidence type="ECO:0000256" key="3">
    <source>
        <dbReference type="ARBA" id="ARBA00022989"/>
    </source>
</evidence>
<reference evidence="6 7" key="1">
    <citation type="submission" date="2018-06" db="EMBL/GenBank/DDBJ databases">
        <authorList>
            <consortium name="Pathogen Informatics"/>
            <person name="Doyle S."/>
        </authorList>
    </citation>
    <scope>NUCLEOTIDE SEQUENCE [LARGE SCALE GENOMIC DNA]</scope>
    <source>
        <strain evidence="6 7">NCTC4824</strain>
    </source>
</reference>
<name>A0A2X4Z926_LEDLE</name>
<feature type="transmembrane region" description="Helical" evidence="5">
    <location>
        <begin position="37"/>
        <end position="58"/>
    </location>
</feature>
<keyword evidence="7" id="KW-1185">Reference proteome</keyword>
<evidence type="ECO:0000313" key="6">
    <source>
        <dbReference type="EMBL" id="SQI60895.1"/>
    </source>
</evidence>
<keyword evidence="2 5" id="KW-0812">Transmembrane</keyword>
<dbReference type="KEGG" id="blen:NCTC4824_02995"/>